<dbReference type="InterPro" id="IPR051082">
    <property type="entry name" value="Pentapeptide-BTB/POZ_domain"/>
</dbReference>
<dbReference type="PANTHER" id="PTHR14136">
    <property type="entry name" value="BTB_POZ DOMAIN-CONTAINING PROTEIN KCTD9"/>
    <property type="match status" value="1"/>
</dbReference>
<keyword evidence="2" id="KW-1185">Reference proteome</keyword>
<proteinExistence type="predicted"/>
<dbReference type="AlphaFoldDB" id="A0A3S2W765"/>
<sequence length="284" mass="32349">MINEIQAKGNDNRWWQPNCEKCFGLCCVALPFGKSSEFAEDKEGGKPCKNLRGDYRCGIHDKLRTNGFKGCTVFECFGAGQKVSQFTFKGVSWQDNEAVAKDMFKVFPIMQQLHEMLYYLEEALQLHAAKEIRQELEAVFQKTSRLTELEPQELMDLNIPETRVIVNALLVKASELLRQKIITEKSERSKERKKKKGSDLIGANLRNQDLRGESFRGAWLIAADLRKADLRYVDFIGADLRDADIRGADLRNSIFLTQVQLNAAKGDKDTKIPSALIQPAHWTY</sequence>
<accession>A0A3S2W765</accession>
<protein>
    <submittedName>
        <fullName evidence="1">Pentapeptide repeat-containing protein</fullName>
    </submittedName>
</protein>
<comment type="caution">
    <text evidence="1">The sequence shown here is derived from an EMBL/GenBank/DDBJ whole genome shotgun (WGS) entry which is preliminary data.</text>
</comment>
<dbReference type="EMBL" id="RZTZ01000001">
    <property type="protein sequence ID" value="RVT67606.1"/>
    <property type="molecule type" value="Genomic_DNA"/>
</dbReference>
<dbReference type="Proteomes" id="UP000288024">
    <property type="component" value="Unassembled WGS sequence"/>
</dbReference>
<gene>
    <name evidence="1" type="ORF">EM808_03760</name>
</gene>
<evidence type="ECO:0000313" key="2">
    <source>
        <dbReference type="Proteomes" id="UP000288024"/>
    </source>
</evidence>
<organism evidence="1 2">
    <name type="scientific">Niallia taxi</name>
    <dbReference type="NCBI Taxonomy" id="2499688"/>
    <lineage>
        <taxon>Bacteria</taxon>
        <taxon>Bacillati</taxon>
        <taxon>Bacillota</taxon>
        <taxon>Bacilli</taxon>
        <taxon>Bacillales</taxon>
        <taxon>Bacillaceae</taxon>
        <taxon>Niallia</taxon>
    </lineage>
</organism>
<dbReference type="InterPro" id="IPR001646">
    <property type="entry name" value="5peptide_repeat"/>
</dbReference>
<dbReference type="Pfam" id="PF00805">
    <property type="entry name" value="Pentapeptide"/>
    <property type="match status" value="1"/>
</dbReference>
<dbReference type="RefSeq" id="WP_127736038.1">
    <property type="nucleotide sequence ID" value="NZ_JAMAVA010000004.1"/>
</dbReference>
<evidence type="ECO:0000313" key="1">
    <source>
        <dbReference type="EMBL" id="RVT67606.1"/>
    </source>
</evidence>
<dbReference type="SUPFAM" id="SSF141571">
    <property type="entry name" value="Pentapeptide repeat-like"/>
    <property type="match status" value="1"/>
</dbReference>
<name>A0A3S2W765_9BACI</name>
<dbReference type="Gene3D" id="2.160.20.80">
    <property type="entry name" value="E3 ubiquitin-protein ligase SopA"/>
    <property type="match status" value="1"/>
</dbReference>
<reference evidence="1 2" key="1">
    <citation type="submission" date="2019-01" db="EMBL/GenBank/DDBJ databases">
        <title>Bacillus sp. M5HDSG1-1, whole genome shotgun sequence.</title>
        <authorList>
            <person name="Tuo L."/>
        </authorList>
    </citation>
    <scope>NUCLEOTIDE SEQUENCE [LARGE SCALE GENOMIC DNA]</scope>
    <source>
        <strain evidence="1 2">M5HDSG1-1</strain>
    </source>
</reference>
<dbReference type="PANTHER" id="PTHR14136:SF17">
    <property type="entry name" value="BTB_POZ DOMAIN-CONTAINING PROTEIN KCTD9"/>
    <property type="match status" value="1"/>
</dbReference>